<dbReference type="EnsemblMetazoa" id="LLOJ005982-RA">
    <property type="protein sequence ID" value="LLOJ005982-PA"/>
    <property type="gene ID" value="LLOJ005982"/>
</dbReference>
<dbReference type="InterPro" id="IPR019579">
    <property type="entry name" value="FAM161A/B"/>
</dbReference>
<feature type="compositionally biased region" description="Polar residues" evidence="3">
    <location>
        <begin position="157"/>
        <end position="171"/>
    </location>
</feature>
<name>A0A1B0CMU4_LUTLO</name>
<dbReference type="Proteomes" id="UP000092461">
    <property type="component" value="Unassembled WGS sequence"/>
</dbReference>
<dbReference type="GO" id="GO:0005929">
    <property type="term" value="C:cilium"/>
    <property type="evidence" value="ECO:0007669"/>
    <property type="project" value="TreeGrafter"/>
</dbReference>
<feature type="region of interest" description="Disordered" evidence="3">
    <location>
        <begin position="1"/>
        <end position="53"/>
    </location>
</feature>
<feature type="compositionally biased region" description="Polar residues" evidence="3">
    <location>
        <begin position="179"/>
        <end position="195"/>
    </location>
</feature>
<feature type="compositionally biased region" description="Basic and acidic residues" evidence="3">
    <location>
        <begin position="27"/>
        <end position="46"/>
    </location>
</feature>
<evidence type="ECO:0000256" key="2">
    <source>
        <dbReference type="ARBA" id="ARBA00023054"/>
    </source>
</evidence>
<dbReference type="GO" id="GO:0005856">
    <property type="term" value="C:cytoskeleton"/>
    <property type="evidence" value="ECO:0007669"/>
    <property type="project" value="UniProtKB-ARBA"/>
</dbReference>
<evidence type="ECO:0000313" key="4">
    <source>
        <dbReference type="EMBL" id="MBC1170370.1"/>
    </source>
</evidence>
<keyword evidence="2" id="KW-0175">Coiled coil</keyword>
<feature type="compositionally biased region" description="Low complexity" evidence="3">
    <location>
        <begin position="444"/>
        <end position="456"/>
    </location>
</feature>
<feature type="region of interest" description="Disordered" evidence="3">
    <location>
        <begin position="570"/>
        <end position="626"/>
    </location>
</feature>
<protein>
    <submittedName>
        <fullName evidence="4 5">Uncharacterized protein</fullName>
    </submittedName>
</protein>
<dbReference type="PANTHER" id="PTHR21501:SF1">
    <property type="entry name" value="PROTEIN FAM-161"/>
    <property type="match status" value="1"/>
</dbReference>
<reference evidence="4" key="2">
    <citation type="journal article" date="2020" name="BMC">
        <title>Leishmania infection induces a limited differential gene expression in the sand fly midgut.</title>
        <authorList>
            <person name="Coutinho-Abreu I.V."/>
            <person name="Serafim T.D."/>
            <person name="Meneses C."/>
            <person name="Kamhawi S."/>
            <person name="Oliveira F."/>
            <person name="Valenzuela J.G."/>
        </authorList>
    </citation>
    <scope>NUCLEOTIDE SEQUENCE</scope>
    <source>
        <strain evidence="4">Jacobina</strain>
        <tissue evidence="4">Midgut</tissue>
    </source>
</reference>
<reference evidence="5" key="3">
    <citation type="submission" date="2020-05" db="UniProtKB">
        <authorList>
            <consortium name="EnsemblMetazoa"/>
        </authorList>
    </citation>
    <scope>IDENTIFICATION</scope>
    <source>
        <strain evidence="5">Jacobina</strain>
    </source>
</reference>
<feature type="compositionally biased region" description="Basic and acidic residues" evidence="3">
    <location>
        <begin position="383"/>
        <end position="395"/>
    </location>
</feature>
<dbReference type="GO" id="GO:0044782">
    <property type="term" value="P:cilium organization"/>
    <property type="evidence" value="ECO:0007669"/>
    <property type="project" value="TreeGrafter"/>
</dbReference>
<reference evidence="6" key="1">
    <citation type="submission" date="2012-05" db="EMBL/GenBank/DDBJ databases">
        <title>Whole Genome Assembly of Lutzomyia longipalpis.</title>
        <authorList>
            <person name="Richards S."/>
            <person name="Qu C."/>
            <person name="Dillon R."/>
            <person name="Worley K."/>
            <person name="Scherer S."/>
            <person name="Batterton M."/>
            <person name="Taylor A."/>
            <person name="Hawes A."/>
            <person name="Hernandez B."/>
            <person name="Kovar C."/>
            <person name="Mandapat C."/>
            <person name="Pham C."/>
            <person name="Qu C."/>
            <person name="Jing C."/>
            <person name="Bess C."/>
            <person name="Bandaranaike D."/>
            <person name="Ngo D."/>
            <person name="Ongeri F."/>
            <person name="Arias F."/>
            <person name="Lara F."/>
            <person name="Weissenberger G."/>
            <person name="Kamau G."/>
            <person name="Han H."/>
            <person name="Shen H."/>
            <person name="Dinh H."/>
            <person name="Khalil I."/>
            <person name="Jones J."/>
            <person name="Shafer J."/>
            <person name="Jayaseelan J."/>
            <person name="Quiroz J."/>
            <person name="Blankenburg K."/>
            <person name="Nguyen L."/>
            <person name="Jackson L."/>
            <person name="Francisco L."/>
            <person name="Tang L.-Y."/>
            <person name="Pu L.-L."/>
            <person name="Perales L."/>
            <person name="Lorensuhewa L."/>
            <person name="Munidasa M."/>
            <person name="Coyle M."/>
            <person name="Taylor M."/>
            <person name="Puazo M."/>
            <person name="Firestine M."/>
            <person name="Scheel M."/>
            <person name="Javaid M."/>
            <person name="Wang M."/>
            <person name="Li M."/>
            <person name="Tabassum N."/>
            <person name="Saada N."/>
            <person name="Osuji N."/>
            <person name="Aqrawi P."/>
            <person name="Fu Q."/>
            <person name="Thornton R."/>
            <person name="Raj R."/>
            <person name="Goodspeed R."/>
            <person name="Mata R."/>
            <person name="Najjar R."/>
            <person name="Gubbala S."/>
            <person name="Lee S."/>
            <person name="Denson S."/>
            <person name="Patil S."/>
            <person name="Macmil S."/>
            <person name="Qi S."/>
            <person name="Matskevitch T."/>
            <person name="Palculict T."/>
            <person name="Mathew T."/>
            <person name="Vee V."/>
            <person name="Velamala V."/>
            <person name="Korchina V."/>
            <person name="Cai W."/>
            <person name="Liu W."/>
            <person name="Dai W."/>
            <person name="Zou X."/>
            <person name="Zhu Y."/>
            <person name="Zhang Y."/>
            <person name="Wu Y.-Q."/>
            <person name="Xin Y."/>
            <person name="Nazarath L."/>
            <person name="Kovar C."/>
            <person name="Han Y."/>
            <person name="Muzny D."/>
            <person name="Gibbs R."/>
        </authorList>
    </citation>
    <scope>NUCLEOTIDE SEQUENCE [LARGE SCALE GENOMIC DNA]</scope>
    <source>
        <strain evidence="6">Jacobina</strain>
    </source>
</reference>
<comment type="similarity">
    <text evidence="1">Belongs to the FAM161 family.</text>
</comment>
<dbReference type="PANTHER" id="PTHR21501">
    <property type="entry name" value="PROTEIN FAM-161"/>
    <property type="match status" value="1"/>
</dbReference>
<feature type="compositionally biased region" description="Polar residues" evidence="3">
    <location>
        <begin position="319"/>
        <end position="330"/>
    </location>
</feature>
<dbReference type="VEuPathDB" id="VectorBase:LLONM1_009405"/>
<feature type="compositionally biased region" description="Basic residues" evidence="3">
    <location>
        <begin position="397"/>
        <end position="410"/>
    </location>
</feature>
<dbReference type="Pfam" id="PF10595">
    <property type="entry name" value="FAM161A_B"/>
    <property type="match status" value="1"/>
</dbReference>
<feature type="region of interest" description="Disordered" evidence="3">
    <location>
        <begin position="308"/>
        <end position="337"/>
    </location>
</feature>
<accession>A0A1B0CMU4</accession>
<organism evidence="5 6">
    <name type="scientific">Lutzomyia longipalpis</name>
    <name type="common">Sand fly</name>
    <dbReference type="NCBI Taxonomy" id="7200"/>
    <lineage>
        <taxon>Eukaryota</taxon>
        <taxon>Metazoa</taxon>
        <taxon>Ecdysozoa</taxon>
        <taxon>Arthropoda</taxon>
        <taxon>Hexapoda</taxon>
        <taxon>Insecta</taxon>
        <taxon>Pterygota</taxon>
        <taxon>Neoptera</taxon>
        <taxon>Endopterygota</taxon>
        <taxon>Diptera</taxon>
        <taxon>Nematocera</taxon>
        <taxon>Psychodoidea</taxon>
        <taxon>Psychodidae</taxon>
        <taxon>Lutzomyia</taxon>
        <taxon>Lutzomyia</taxon>
    </lineage>
</organism>
<feature type="compositionally biased region" description="Basic and acidic residues" evidence="3">
    <location>
        <begin position="132"/>
        <end position="153"/>
    </location>
</feature>
<feature type="region of interest" description="Disordered" evidence="3">
    <location>
        <begin position="378"/>
        <end position="456"/>
    </location>
</feature>
<feature type="compositionally biased region" description="Basic and acidic residues" evidence="3">
    <location>
        <begin position="411"/>
        <end position="433"/>
    </location>
</feature>
<evidence type="ECO:0000313" key="6">
    <source>
        <dbReference type="Proteomes" id="UP000092461"/>
    </source>
</evidence>
<sequence>MSHHKCSVYRNSCVRPPVDPASRRPTPHYERSSSAEMTKDGRKTDEDSGGGGSEKIALCEEIIKENCAFQSLMDFYTNIPDYQDMNHLSEAEFYRQLERLKIRQDELKKSCGVQGRCSSREPPAQGSCLPSKNDKQSDQIREGDSDQIHRDCDIDSLYSSTQRPSSQNPPSKKSGKSVRINSGLSTLRSDTTHGNISDEEKSERRSKLRSKSASPFRNPVTVPRPFRMTQREEEERMLEDLMMSTKCFSPCDNKKSDQKKTFKANPVPLTSRIPLYSSIRADQEHKSQLAKLNSTIELQSQIKPFHFTEKDERPRSRCLSRSMSSTNLSEKSSKNFHAKPCPKNLFSNYFYNKMWEDEYFRNLNRKIRAEELLKMASLPPSMARRESKSRNETQRNGHTRRSRRKSKKKSSGREKNRTICDDHKDTAKGKDSNHSNGKCTIAHSVNSSNSSSSFSSPMPIYPINRPNLAATLRFQHSRKKLIELSKPSSPPEYSTKRHNMAWGIRKNPAWKAIYYDGTNLEDIAVRVATRRAEQKLLVEDHKINMELMKQRVRAAPLLLEGPTYWGPKVGQLSHTCAHPKTDSGSQRSRRPNSTGPHSRNTSKMSYYSDTRKPRKKCPHEGHEDLL</sequence>
<feature type="compositionally biased region" description="Polar residues" evidence="3">
    <location>
        <begin position="582"/>
        <end position="608"/>
    </location>
</feature>
<proteinExistence type="inferred from homology"/>
<feature type="compositionally biased region" description="Basic and acidic residues" evidence="3">
    <location>
        <begin position="196"/>
        <end position="205"/>
    </location>
</feature>
<evidence type="ECO:0000256" key="3">
    <source>
        <dbReference type="SAM" id="MobiDB-lite"/>
    </source>
</evidence>
<dbReference type="EMBL" id="GITU01001667">
    <property type="protein sequence ID" value="MBC1170370.1"/>
    <property type="molecule type" value="Transcribed_RNA"/>
</dbReference>
<dbReference type="InterPro" id="IPR051655">
    <property type="entry name" value="FAM161"/>
</dbReference>
<dbReference type="VEuPathDB" id="VectorBase:LLOJ005982"/>
<evidence type="ECO:0000256" key="1">
    <source>
        <dbReference type="ARBA" id="ARBA00006663"/>
    </source>
</evidence>
<dbReference type="EMBL" id="AJWK01019170">
    <property type="status" value="NOT_ANNOTATED_CDS"/>
    <property type="molecule type" value="Genomic_DNA"/>
</dbReference>
<feature type="region of interest" description="Disordered" evidence="3">
    <location>
        <begin position="111"/>
        <end position="230"/>
    </location>
</feature>
<dbReference type="AlphaFoldDB" id="A0A1B0CMU4"/>
<keyword evidence="6" id="KW-1185">Reference proteome</keyword>
<evidence type="ECO:0000313" key="5">
    <source>
        <dbReference type="EnsemblMetazoa" id="LLOJ005982-PA"/>
    </source>
</evidence>